<dbReference type="Proteomes" id="UP000325787">
    <property type="component" value="Chromosome"/>
</dbReference>
<dbReference type="InterPro" id="IPR003439">
    <property type="entry name" value="ABC_transporter-like_ATP-bd"/>
</dbReference>
<evidence type="ECO:0000256" key="3">
    <source>
        <dbReference type="ARBA" id="ARBA00022475"/>
    </source>
</evidence>
<evidence type="ECO:0000313" key="13">
    <source>
        <dbReference type="Proteomes" id="UP000325787"/>
    </source>
</evidence>
<keyword evidence="6" id="KW-1278">Translocase</keyword>
<keyword evidence="2" id="KW-0813">Transport</keyword>
<dbReference type="InterPro" id="IPR005894">
    <property type="entry name" value="DrrA"/>
</dbReference>
<dbReference type="PROSITE" id="PS50893">
    <property type="entry name" value="ABC_TRANSPORTER_2"/>
    <property type="match status" value="1"/>
</dbReference>
<dbReference type="OrthoDB" id="9804819at2"/>
<dbReference type="EMBL" id="CP034550">
    <property type="protein sequence ID" value="QFZ17527.1"/>
    <property type="molecule type" value="Genomic_DNA"/>
</dbReference>
<dbReference type="PROSITE" id="PS00211">
    <property type="entry name" value="ABC_TRANSPORTER_1"/>
    <property type="match status" value="1"/>
</dbReference>
<evidence type="ECO:0000256" key="10">
    <source>
        <dbReference type="SAM" id="MobiDB-lite"/>
    </source>
</evidence>
<dbReference type="GO" id="GO:0005886">
    <property type="term" value="C:plasma membrane"/>
    <property type="evidence" value="ECO:0007669"/>
    <property type="project" value="UniProtKB-SubCell"/>
</dbReference>
<dbReference type="InterPro" id="IPR027417">
    <property type="entry name" value="P-loop_NTPase"/>
</dbReference>
<name>A0A5Q0GTZ0_SACSY</name>
<dbReference type="PANTHER" id="PTHR42711">
    <property type="entry name" value="ABC TRANSPORTER ATP-BINDING PROTEIN"/>
    <property type="match status" value="1"/>
</dbReference>
<dbReference type="InterPro" id="IPR003593">
    <property type="entry name" value="AAA+_ATPase"/>
</dbReference>
<evidence type="ECO:0000256" key="9">
    <source>
        <dbReference type="ARBA" id="ARBA00049985"/>
    </source>
</evidence>
<dbReference type="Gene3D" id="3.40.50.300">
    <property type="entry name" value="P-loop containing nucleotide triphosphate hydrolases"/>
    <property type="match status" value="1"/>
</dbReference>
<evidence type="ECO:0000256" key="7">
    <source>
        <dbReference type="ARBA" id="ARBA00023136"/>
    </source>
</evidence>
<dbReference type="GO" id="GO:0046677">
    <property type="term" value="P:response to antibiotic"/>
    <property type="evidence" value="ECO:0007669"/>
    <property type="project" value="UniProtKB-KW"/>
</dbReference>
<dbReference type="GO" id="GO:0005524">
    <property type="term" value="F:ATP binding"/>
    <property type="evidence" value="ECO:0007669"/>
    <property type="project" value="UniProtKB-KW"/>
</dbReference>
<keyword evidence="4" id="KW-0547">Nucleotide-binding</keyword>
<keyword evidence="13" id="KW-1185">Reference proteome</keyword>
<evidence type="ECO:0000256" key="1">
    <source>
        <dbReference type="ARBA" id="ARBA00004413"/>
    </source>
</evidence>
<dbReference type="Pfam" id="PF00005">
    <property type="entry name" value="ABC_tran"/>
    <property type="match status" value="1"/>
</dbReference>
<keyword evidence="3" id="KW-1003">Cell membrane</keyword>
<dbReference type="InterPro" id="IPR009061">
    <property type="entry name" value="DNA-bd_dom_put_sf"/>
</dbReference>
<reference evidence="13" key="1">
    <citation type="journal article" date="2021" name="Curr. Microbiol.">
        <title>Complete genome of nocamycin-producing strain Saccharothrix syringae NRRL B-16468 reveals the biosynthetic potential for secondary metabolites.</title>
        <authorList>
            <person name="Mo X."/>
            <person name="Yang S."/>
        </authorList>
    </citation>
    <scope>NUCLEOTIDE SEQUENCE [LARGE SCALE GENOMIC DNA]</scope>
    <source>
        <strain evidence="13">ATCC 51364 / DSM 43886 / JCM 6844 / KCTC 9398 / NBRC 14523 / NRRL B-16468 / INA 2240</strain>
    </source>
</reference>
<dbReference type="InterPro" id="IPR015358">
    <property type="entry name" value="Tscrpt_reg_MerR_DNA-bd"/>
</dbReference>
<evidence type="ECO:0000313" key="12">
    <source>
        <dbReference type="EMBL" id="QFZ17527.1"/>
    </source>
</evidence>
<protein>
    <submittedName>
        <fullName evidence="12">ATP-binding cassette domain-containing protein</fullName>
    </submittedName>
</protein>
<evidence type="ECO:0000256" key="4">
    <source>
        <dbReference type="ARBA" id="ARBA00022741"/>
    </source>
</evidence>
<keyword evidence="7" id="KW-0472">Membrane</keyword>
<proteinExistence type="inferred from homology"/>
<evidence type="ECO:0000259" key="11">
    <source>
        <dbReference type="PROSITE" id="PS50893"/>
    </source>
</evidence>
<organism evidence="12 13">
    <name type="scientific">Saccharothrix syringae</name>
    <name type="common">Nocardiopsis syringae</name>
    <dbReference type="NCBI Taxonomy" id="103733"/>
    <lineage>
        <taxon>Bacteria</taxon>
        <taxon>Bacillati</taxon>
        <taxon>Actinomycetota</taxon>
        <taxon>Actinomycetes</taxon>
        <taxon>Pseudonocardiales</taxon>
        <taxon>Pseudonocardiaceae</taxon>
        <taxon>Saccharothrix</taxon>
    </lineage>
</organism>
<dbReference type="KEGG" id="ssyi:EKG83_08580"/>
<dbReference type="SUPFAM" id="SSF52540">
    <property type="entry name" value="P-loop containing nucleoside triphosphate hydrolases"/>
    <property type="match status" value="1"/>
</dbReference>
<dbReference type="Gene3D" id="1.10.1660.10">
    <property type="match status" value="1"/>
</dbReference>
<dbReference type="GO" id="GO:0016887">
    <property type="term" value="F:ATP hydrolysis activity"/>
    <property type="evidence" value="ECO:0007669"/>
    <property type="project" value="InterPro"/>
</dbReference>
<comment type="subcellular location">
    <subcellularLocation>
        <location evidence="1">Cell membrane</location>
        <topology evidence="1">Peripheral membrane protein</topology>
        <orientation evidence="1">Cytoplasmic side</orientation>
    </subcellularLocation>
</comment>
<dbReference type="NCBIfam" id="TIGR01188">
    <property type="entry name" value="drrA"/>
    <property type="match status" value="1"/>
</dbReference>
<dbReference type="InterPro" id="IPR050763">
    <property type="entry name" value="ABC_transporter_ATP-binding"/>
</dbReference>
<comment type="similarity">
    <text evidence="9">Belongs to the ABC transporter superfamily. Drug exporter-1 (DrugE1) (TC 3.A.1.105) family.</text>
</comment>
<dbReference type="AlphaFoldDB" id="A0A5Q0GTZ0"/>
<feature type="compositionally biased region" description="Low complexity" evidence="10">
    <location>
        <begin position="49"/>
        <end position="62"/>
    </location>
</feature>
<evidence type="ECO:0000256" key="5">
    <source>
        <dbReference type="ARBA" id="ARBA00022840"/>
    </source>
</evidence>
<evidence type="ECO:0000256" key="2">
    <source>
        <dbReference type="ARBA" id="ARBA00022448"/>
    </source>
</evidence>
<feature type="compositionally biased region" description="Basic and acidic residues" evidence="10">
    <location>
        <begin position="63"/>
        <end position="76"/>
    </location>
</feature>
<keyword evidence="8" id="KW-0046">Antibiotic resistance</keyword>
<feature type="domain" description="ABC transporter" evidence="11">
    <location>
        <begin position="260"/>
        <end position="490"/>
    </location>
</feature>
<dbReference type="SUPFAM" id="SSF46955">
    <property type="entry name" value="Putative DNA-binding domain"/>
    <property type="match status" value="1"/>
</dbReference>
<dbReference type="Pfam" id="PF09278">
    <property type="entry name" value="MerR-DNA-bind"/>
    <property type="match status" value="1"/>
</dbReference>
<feature type="region of interest" description="Disordered" evidence="10">
    <location>
        <begin position="190"/>
        <end position="238"/>
    </location>
</feature>
<dbReference type="GO" id="GO:1900753">
    <property type="term" value="P:doxorubicin transport"/>
    <property type="evidence" value="ECO:0007669"/>
    <property type="project" value="InterPro"/>
</dbReference>
<dbReference type="InterPro" id="IPR017871">
    <property type="entry name" value="ABC_transporter-like_CS"/>
</dbReference>
<sequence>MRISPRWKNWDHTSAVPAPDQFTRSIASEVHIAPNNMNPPVGLRGRGWAPATHATPHSPAGPHQREPDRSPPRHADSPAPHRQRPRATARAALSDRRGGCALPCGRHRSQPSPAPHLDLGARSKVCRRPMRVAEAAGERLRFVRGCQRLGLRLRDIADLPTVRDTGACPCEPAEELPARHVAELDAEPARLSAPRAEPAATVREPPTGRCRPQWPEPTRPACAASRTEQRQFSPHRGGLADNRLKLSVPGSIMADMADAIVAEGLVKRYRSVVALDGLDLVVPEGTVMGLLGPNGAGKTTTVRVLTTLLEHDEGRATVAGLDVVADARELRGRIGLSGQYAAVDENLTGFENLDMVGRLYHLGRRRSRERARELLERFDLADAADRPVKGYSGGMRRRLDLAGALVAEPAVLFLDEPTTGLDPRSRLGLWDVISELVAGGTTLLLTTQYLEEADQLADRIAVIDHGRVIALGTADELKDQVGGERLELTVASAQDAATARAALAPLAIGEITSDARGHRLTVPVSGGAAVLVDGVRRLDAEAIKVLDIGLRRPTLDDVFLSLTGHAAEDGQQEGQGA</sequence>
<gene>
    <name evidence="12" type="ORF">EKG83_08580</name>
</gene>
<dbReference type="SMART" id="SM00382">
    <property type="entry name" value="AAA"/>
    <property type="match status" value="1"/>
</dbReference>
<dbReference type="FunFam" id="3.40.50.300:FF:000589">
    <property type="entry name" value="ABC transporter, ATP-binding subunit"/>
    <property type="match status" value="1"/>
</dbReference>
<accession>A0A5Q0GTZ0</accession>
<dbReference type="PANTHER" id="PTHR42711:SF19">
    <property type="entry name" value="DOXORUBICIN RESISTANCE ATP-BINDING PROTEIN DRRA"/>
    <property type="match status" value="1"/>
</dbReference>
<keyword evidence="5 12" id="KW-0067">ATP-binding</keyword>
<dbReference type="GO" id="GO:0043215">
    <property type="term" value="P:daunorubicin transport"/>
    <property type="evidence" value="ECO:0007669"/>
    <property type="project" value="InterPro"/>
</dbReference>
<feature type="region of interest" description="Disordered" evidence="10">
    <location>
        <begin position="31"/>
        <end position="119"/>
    </location>
</feature>
<evidence type="ECO:0000256" key="6">
    <source>
        <dbReference type="ARBA" id="ARBA00022967"/>
    </source>
</evidence>
<evidence type="ECO:0000256" key="8">
    <source>
        <dbReference type="ARBA" id="ARBA00023251"/>
    </source>
</evidence>